<evidence type="ECO:0000256" key="7">
    <source>
        <dbReference type="SAM" id="MobiDB-lite"/>
    </source>
</evidence>
<dbReference type="Proteomes" id="UP000002852">
    <property type="component" value="Unassembled WGS sequence"/>
</dbReference>
<dbReference type="InterPro" id="IPR037249">
    <property type="entry name" value="TAFH/NHR1_dom_sf"/>
</dbReference>
<dbReference type="Pfam" id="PF07531">
    <property type="entry name" value="TAFH"/>
    <property type="match status" value="1"/>
</dbReference>
<comment type="subcellular location">
    <subcellularLocation>
        <location evidence="1">Nucleus</location>
    </subcellularLocation>
</comment>
<dbReference type="InterPro" id="IPR009072">
    <property type="entry name" value="Histone-fold"/>
</dbReference>
<dbReference type="SUPFAM" id="SSF158553">
    <property type="entry name" value="TAFH domain-like"/>
    <property type="match status" value="1"/>
</dbReference>
<feature type="region of interest" description="Disordered" evidence="7">
    <location>
        <begin position="67"/>
        <end position="112"/>
    </location>
</feature>
<feature type="compositionally biased region" description="Low complexity" evidence="7">
    <location>
        <begin position="876"/>
        <end position="897"/>
    </location>
</feature>
<feature type="compositionally biased region" description="Basic and acidic residues" evidence="7">
    <location>
        <begin position="827"/>
        <end position="845"/>
    </location>
</feature>
<protein>
    <submittedName>
        <fullName evidence="9">TAF4A RNA polymerase II, TATA box binding protein (TBP)-associated factor</fullName>
    </submittedName>
</protein>
<evidence type="ECO:0000256" key="4">
    <source>
        <dbReference type="ARBA" id="ARBA00023015"/>
    </source>
</evidence>
<dbReference type="FunFam" id="1.20.120.1110:FF:000002">
    <property type="entry name" value="Transcription initiation factor TFIID subunit 4B"/>
    <property type="match status" value="1"/>
</dbReference>
<dbReference type="InterPro" id="IPR003894">
    <property type="entry name" value="TAFH_NHR1"/>
</dbReference>
<dbReference type="HOGENOM" id="CLU_010576_2_0_1"/>
<name>M4A6D3_XIPMA</name>
<dbReference type="InParanoid" id="M4A6D3"/>
<reference evidence="10" key="1">
    <citation type="submission" date="2012-01" db="EMBL/GenBank/DDBJ databases">
        <authorList>
            <person name="Walter R."/>
            <person name="Schartl M."/>
            <person name="Warren W."/>
        </authorList>
    </citation>
    <scope>NUCLEOTIDE SEQUENCE [LARGE SCALE GENOMIC DNA]</scope>
    <source>
        <strain evidence="10">JP 163 A</strain>
    </source>
</reference>
<dbReference type="InterPro" id="IPR045144">
    <property type="entry name" value="TAF4"/>
</dbReference>
<organism evidence="9 10">
    <name type="scientific">Xiphophorus maculatus</name>
    <name type="common">Southern platyfish</name>
    <name type="synonym">Platypoecilus maculatus</name>
    <dbReference type="NCBI Taxonomy" id="8083"/>
    <lineage>
        <taxon>Eukaryota</taxon>
        <taxon>Metazoa</taxon>
        <taxon>Chordata</taxon>
        <taxon>Craniata</taxon>
        <taxon>Vertebrata</taxon>
        <taxon>Euteleostomi</taxon>
        <taxon>Actinopterygii</taxon>
        <taxon>Neopterygii</taxon>
        <taxon>Teleostei</taxon>
        <taxon>Neoteleostei</taxon>
        <taxon>Acanthomorphata</taxon>
        <taxon>Ovalentaria</taxon>
        <taxon>Atherinomorphae</taxon>
        <taxon>Cyprinodontiformes</taxon>
        <taxon>Poeciliidae</taxon>
        <taxon>Poeciliinae</taxon>
        <taxon>Xiphophorus</taxon>
    </lineage>
</organism>
<dbReference type="SMART" id="SM00549">
    <property type="entry name" value="TAFH"/>
    <property type="match status" value="1"/>
</dbReference>
<dbReference type="eggNOG" id="KOG2341">
    <property type="taxonomic scope" value="Eukaryota"/>
</dbReference>
<dbReference type="Pfam" id="PF05236">
    <property type="entry name" value="TAF4"/>
    <property type="match status" value="1"/>
</dbReference>
<evidence type="ECO:0000256" key="3">
    <source>
        <dbReference type="ARBA" id="ARBA00022553"/>
    </source>
</evidence>
<dbReference type="GO" id="GO:0006357">
    <property type="term" value="P:regulation of transcription by RNA polymerase II"/>
    <property type="evidence" value="ECO:0007669"/>
    <property type="project" value="UniProtKB-ARBA"/>
</dbReference>
<feature type="compositionally biased region" description="Polar residues" evidence="7">
    <location>
        <begin position="266"/>
        <end position="275"/>
    </location>
</feature>
<evidence type="ECO:0000259" key="8">
    <source>
        <dbReference type="PROSITE" id="PS51119"/>
    </source>
</evidence>
<feature type="compositionally biased region" description="Low complexity" evidence="7">
    <location>
        <begin position="158"/>
        <end position="171"/>
    </location>
</feature>
<evidence type="ECO:0000256" key="5">
    <source>
        <dbReference type="ARBA" id="ARBA00023163"/>
    </source>
</evidence>
<dbReference type="CDD" id="cd08045">
    <property type="entry name" value="HFD_TAF4"/>
    <property type="match status" value="1"/>
</dbReference>
<feature type="region of interest" description="Disordered" evidence="7">
    <location>
        <begin position="822"/>
        <end position="845"/>
    </location>
</feature>
<dbReference type="Ensembl" id="ENSXMAT00000010041.2">
    <property type="protein sequence ID" value="ENSXMAP00000010027.2"/>
    <property type="gene ID" value="ENSXMAG00000010003.2"/>
</dbReference>
<reference evidence="9" key="4">
    <citation type="submission" date="2025-09" db="UniProtKB">
        <authorList>
            <consortium name="Ensembl"/>
        </authorList>
    </citation>
    <scope>IDENTIFICATION</scope>
    <source>
        <strain evidence="9">JP 163 A</strain>
    </source>
</reference>
<dbReference type="FunFam" id="1.10.20.10:FF:000015">
    <property type="entry name" value="Transcription initiation factor TFIID subunit 4B"/>
    <property type="match status" value="1"/>
</dbReference>
<dbReference type="GO" id="GO:0003677">
    <property type="term" value="F:DNA binding"/>
    <property type="evidence" value="ECO:0007669"/>
    <property type="project" value="TreeGrafter"/>
</dbReference>
<feature type="region of interest" description="Disordered" evidence="7">
    <location>
        <begin position="863"/>
        <end position="899"/>
    </location>
</feature>
<sequence>MAVGPSLLDELFSQTGENKAVVCHPPRSVESQLSLFISLSWHEAAVNYMVIVPGRGASAGVCREKQQTYSSLPPSHSSVGGSPLSEFPNGSAMDASTGSTDTKRGHEPGNPLVVGDGISFPPNQPGKVASYSVQTFNGSQTMNSHNSGSVAPLEGAKATSGTGNNNSSSSSSTTVISAAAVSTGAVLSKGLTGVSLPPSSNSVIQTPLMNSDGVSAASQAAGPTVTLVRPPMQTAGSGTTLNGSSTASPAAAANATSQTGTGTQNPPVNNGQPVSAGSHIIKAEPPTMIIQSAPQPAAAAPSSISAPRPLGMSAAGAPGITTQMLAPRLPQASPGQPSVHNIQIPPGMVLVRSESGQLLVIPQQTLAQMQAQAQGGMASRTATPTNVSAPGTTIISRQVSPGAIIRPGCPPPVSLAATTALHRAPILPVCRCSLRTGLWATVPGLAPRTLTPTPGTTETMENVKKCKNFLSTLIKLASSGKQSTETAATVRELVKDLLEDKLEAEEFTSRLYKELNSSPQPYLVPFLKRSLPALRQLTPDSAAFIQQSQLTQPASVAVSSTSAMSTTVVLGSPGPRLTTPPPGNRAQLQQTVSQGQTTSLVLQPQQQRAMLRPQVTLPTAPMMALRNQTPGRIMVGQQQVQLKELQPGEAPEVALVSRQVSAVALTQAQKNKLKEAGGTFNRDDDDINDVASMAGVNLSEESANILATNSGLVGAVTHSCKDEAFLSYALLQRRMLQIGMKYGVTELGTEVVNYVSHATQQRLLNLLEKVSHVAQQKNINFKEDDSYEQSSDVRTQLKFFEQLDQLEKQRKEEQEREILLKAAKSRARQEDPEQLRLKQKAKEMQQQELAQMRQREANLTALAAIGPRKKKKNLDSPSSSGSGTGSSLPGTAGSSGSRLTRQRITRVNLRDLLFCLENERFTSHSHFLYKGFLK</sequence>
<evidence type="ECO:0000313" key="10">
    <source>
        <dbReference type="Proteomes" id="UP000002852"/>
    </source>
</evidence>
<accession>M4A6D3</accession>
<evidence type="ECO:0000256" key="1">
    <source>
        <dbReference type="ARBA" id="ARBA00004123"/>
    </source>
</evidence>
<reference evidence="9" key="3">
    <citation type="submission" date="2025-08" db="UniProtKB">
        <authorList>
            <consortium name="Ensembl"/>
        </authorList>
    </citation>
    <scope>IDENTIFICATION</scope>
    <source>
        <strain evidence="9">JP 163 A</strain>
    </source>
</reference>
<comment type="similarity">
    <text evidence="2">Belongs to the TAF4 family.</text>
</comment>
<proteinExistence type="inferred from homology"/>
<dbReference type="AlphaFoldDB" id="M4A6D3"/>
<dbReference type="GO" id="GO:0016251">
    <property type="term" value="F:RNA polymerase II general transcription initiation factor activity"/>
    <property type="evidence" value="ECO:0007669"/>
    <property type="project" value="TreeGrafter"/>
</dbReference>
<reference evidence="10" key="2">
    <citation type="journal article" date="2013" name="Nat. Genet.">
        <title>The genome of the platyfish, Xiphophorus maculatus, provides insights into evolutionary adaptation and several complex traits.</title>
        <authorList>
            <person name="Schartl M."/>
            <person name="Walter R.B."/>
            <person name="Shen Y."/>
            <person name="Garcia T."/>
            <person name="Catchen J."/>
            <person name="Amores A."/>
            <person name="Braasch I."/>
            <person name="Chalopin D."/>
            <person name="Volff J.N."/>
            <person name="Lesch K.P."/>
            <person name="Bisazza A."/>
            <person name="Minx P."/>
            <person name="Hillier L."/>
            <person name="Wilson R.K."/>
            <person name="Fuerstenberg S."/>
            <person name="Boore J."/>
            <person name="Searle S."/>
            <person name="Postlethwait J.H."/>
            <person name="Warren W.C."/>
        </authorList>
    </citation>
    <scope>NUCLEOTIDE SEQUENCE [LARGE SCALE GENOMIC DNA]</scope>
    <source>
        <strain evidence="10">JP 163 A</strain>
    </source>
</reference>
<feature type="region of interest" description="Disordered" evidence="7">
    <location>
        <begin position="139"/>
        <end position="171"/>
    </location>
</feature>
<dbReference type="GO" id="GO:0046982">
    <property type="term" value="F:protein heterodimerization activity"/>
    <property type="evidence" value="ECO:0007669"/>
    <property type="project" value="InterPro"/>
</dbReference>
<dbReference type="Gene3D" id="1.20.120.1110">
    <property type="entry name" value="TAFH/NHR1 domain"/>
    <property type="match status" value="1"/>
</dbReference>
<dbReference type="PANTHER" id="PTHR15138">
    <property type="entry name" value="TRANSCRIPTION INITIATION FACTOR TFIID SUBUNIT 4"/>
    <property type="match status" value="1"/>
</dbReference>
<dbReference type="STRING" id="8083.ENSXMAP00000010027"/>
<evidence type="ECO:0000256" key="6">
    <source>
        <dbReference type="ARBA" id="ARBA00023242"/>
    </source>
</evidence>
<feature type="compositionally biased region" description="Polar residues" evidence="7">
    <location>
        <begin position="67"/>
        <end position="80"/>
    </location>
</feature>
<dbReference type="GO" id="GO:0005669">
    <property type="term" value="C:transcription factor TFIID complex"/>
    <property type="evidence" value="ECO:0007669"/>
    <property type="project" value="InterPro"/>
</dbReference>
<feature type="compositionally biased region" description="Polar residues" evidence="7">
    <location>
        <begin position="139"/>
        <end position="149"/>
    </location>
</feature>
<evidence type="ECO:0000313" key="9">
    <source>
        <dbReference type="Ensembl" id="ENSXMAP00000010027.2"/>
    </source>
</evidence>
<dbReference type="PANTHER" id="PTHR15138:SF18">
    <property type="entry name" value="TATA-BOX BINDING PROTEIN ASSOCIATED FACTOR 4"/>
    <property type="match status" value="1"/>
</dbReference>
<keyword evidence="3" id="KW-0597">Phosphoprotein</keyword>
<feature type="compositionally biased region" description="Low complexity" evidence="7">
    <location>
        <begin position="242"/>
        <end position="265"/>
    </location>
</feature>
<keyword evidence="10" id="KW-1185">Reference proteome</keyword>
<feature type="domain" description="TAFH" evidence="8">
    <location>
        <begin position="460"/>
        <end position="557"/>
    </location>
</feature>
<keyword evidence="4" id="KW-0805">Transcription regulation</keyword>
<keyword evidence="6" id="KW-0539">Nucleus</keyword>
<feature type="region of interest" description="Disordered" evidence="7">
    <location>
        <begin position="228"/>
        <end position="278"/>
    </location>
</feature>
<dbReference type="GO" id="GO:0006367">
    <property type="term" value="P:transcription initiation at RNA polymerase II promoter"/>
    <property type="evidence" value="ECO:0007669"/>
    <property type="project" value="TreeGrafter"/>
</dbReference>
<dbReference type="InterPro" id="IPR007900">
    <property type="entry name" value="TAF4_C"/>
</dbReference>
<evidence type="ECO:0000256" key="2">
    <source>
        <dbReference type="ARBA" id="ARBA00006178"/>
    </source>
</evidence>
<keyword evidence="5" id="KW-0804">Transcription</keyword>
<dbReference type="SUPFAM" id="SSF47113">
    <property type="entry name" value="Histone-fold"/>
    <property type="match status" value="1"/>
</dbReference>
<dbReference type="OMA" id="RQGCPTP"/>
<dbReference type="PROSITE" id="PS51119">
    <property type="entry name" value="TAFH"/>
    <property type="match status" value="1"/>
</dbReference>
<dbReference type="Gene3D" id="1.10.20.10">
    <property type="entry name" value="Histone, subunit A"/>
    <property type="match status" value="1"/>
</dbReference>
<dbReference type="GeneTree" id="ENSGT00390000011620"/>